<evidence type="ECO:0000313" key="2">
    <source>
        <dbReference type="Proteomes" id="UP000001302"/>
    </source>
</evidence>
<gene>
    <name evidence="1" type="ordered locus">PB2503_03537</name>
</gene>
<dbReference type="OrthoDB" id="9813050at2"/>
<evidence type="ECO:0008006" key="3">
    <source>
        <dbReference type="Google" id="ProtNLM"/>
    </source>
</evidence>
<dbReference type="HOGENOM" id="CLU_067089_1_0_5"/>
<dbReference type="AlphaFoldDB" id="E0TDM7"/>
<reference evidence="1 2" key="2">
    <citation type="journal article" date="2011" name="J. Bacteriol.">
        <title>Complete genome sequence of strain HTCC2503T of Parvularcula bermudensis, the type species of the order "Parvularculales" in the class Alphaproteobacteria.</title>
        <authorList>
            <person name="Oh H.M."/>
            <person name="Kang I."/>
            <person name="Vergin K.L."/>
            <person name="Kang D."/>
            <person name="Rhee K.H."/>
            <person name="Giovannoni S.J."/>
            <person name="Cho J.C."/>
        </authorList>
    </citation>
    <scope>NUCLEOTIDE SEQUENCE [LARGE SCALE GENOMIC DNA]</scope>
    <source>
        <strain evidence="2">ATCC BAA-594 / HTCC2503 / KCTC 12087</strain>
    </source>
</reference>
<dbReference type="eggNOG" id="ENOG50333S7">
    <property type="taxonomic scope" value="Bacteria"/>
</dbReference>
<protein>
    <recommendedName>
        <fullName evidence="3">Abi-like protein</fullName>
    </recommendedName>
</protein>
<sequence length="240" mass="26834">MSKDEGEVKIDQWDGPTLDAIETALSTDRFAKYVDACGGNRKAAFRLYGWNTAISAAFYGPLQTLEVTLRNALNASLSARYGATWYDAAGPGLDAHALKKIDESKRGLAKEGHPIDAPHMVANLSFGFWVSLLGAGGRRQSPAPKANYEMTLWRPALRRAFPGAPKLNRKAAHSPFEHMRLLRNRIAHHEPVHARRLDKDYESILKVLEWMSPEARAWVEASSRIPDLLAQFKDSEHVKF</sequence>
<evidence type="ECO:0000313" key="1">
    <source>
        <dbReference type="EMBL" id="ADM08782.1"/>
    </source>
</evidence>
<dbReference type="KEGG" id="pbr:PB2503_03537"/>
<keyword evidence="2" id="KW-1185">Reference proteome</keyword>
<accession>E0TDM7</accession>
<name>E0TDM7_PARBH</name>
<dbReference type="Proteomes" id="UP000001302">
    <property type="component" value="Chromosome"/>
</dbReference>
<dbReference type="EMBL" id="CP002156">
    <property type="protein sequence ID" value="ADM08782.1"/>
    <property type="molecule type" value="Genomic_DNA"/>
</dbReference>
<reference evidence="2" key="1">
    <citation type="submission" date="2010-08" db="EMBL/GenBank/DDBJ databases">
        <title>Genome sequence of Parvularcula bermudensis HTCC2503.</title>
        <authorList>
            <person name="Kang D.-M."/>
            <person name="Oh H.-M."/>
            <person name="Cho J.-C."/>
        </authorList>
    </citation>
    <scope>NUCLEOTIDE SEQUENCE [LARGE SCALE GENOMIC DNA]</scope>
    <source>
        <strain evidence="2">ATCC BAA-594 / HTCC2503 / KCTC 12087</strain>
    </source>
</reference>
<organism evidence="1 2">
    <name type="scientific">Parvularcula bermudensis (strain ATCC BAA-594 / HTCC2503 / KCTC 12087)</name>
    <dbReference type="NCBI Taxonomy" id="314260"/>
    <lineage>
        <taxon>Bacteria</taxon>
        <taxon>Pseudomonadati</taxon>
        <taxon>Pseudomonadota</taxon>
        <taxon>Alphaproteobacteria</taxon>
        <taxon>Parvularculales</taxon>
        <taxon>Parvularculaceae</taxon>
        <taxon>Parvularcula</taxon>
    </lineage>
</organism>
<dbReference type="STRING" id="314260.PB2503_03537"/>
<dbReference type="RefSeq" id="WP_013299756.1">
    <property type="nucleotide sequence ID" value="NC_014414.1"/>
</dbReference>
<proteinExistence type="predicted"/>